<reference evidence="2 3" key="1">
    <citation type="submission" date="2021-06" db="EMBL/GenBank/DDBJ databases">
        <title>Actinomycetes sequencing.</title>
        <authorList>
            <person name="Shan Q."/>
        </authorList>
    </citation>
    <scope>NUCLEOTIDE SEQUENCE [LARGE SCALE GENOMIC DNA]</scope>
    <source>
        <strain evidence="2 3">NEAU-G5</strain>
    </source>
</reference>
<evidence type="ECO:0000256" key="1">
    <source>
        <dbReference type="SAM" id="Phobius"/>
    </source>
</evidence>
<keyword evidence="1" id="KW-1133">Transmembrane helix</keyword>
<organism evidence="2 3">
    <name type="scientific">Nocardia albiluteola</name>
    <dbReference type="NCBI Taxonomy" id="2842303"/>
    <lineage>
        <taxon>Bacteria</taxon>
        <taxon>Bacillati</taxon>
        <taxon>Actinomycetota</taxon>
        <taxon>Actinomycetes</taxon>
        <taxon>Mycobacteriales</taxon>
        <taxon>Nocardiaceae</taxon>
        <taxon>Nocardia</taxon>
    </lineage>
</organism>
<dbReference type="EMBL" id="JAHKNI010000001">
    <property type="protein sequence ID" value="MBU3059983.1"/>
    <property type="molecule type" value="Genomic_DNA"/>
</dbReference>
<comment type="caution">
    <text evidence="2">The sequence shown here is derived from an EMBL/GenBank/DDBJ whole genome shotgun (WGS) entry which is preliminary data.</text>
</comment>
<keyword evidence="1" id="KW-0472">Membrane</keyword>
<sequence length="64" mass="6729">MDRGLKNTPRYRKPLPGDWVERLIVGMLFAVSAGGVYTLTGAVFSALLIGLLVAGVAVGVVTQL</sequence>
<accession>A0ABS6ASH8</accession>
<proteinExistence type="predicted"/>
<protein>
    <submittedName>
        <fullName evidence="2">Uncharacterized protein</fullName>
    </submittedName>
</protein>
<keyword evidence="1" id="KW-0812">Transmembrane</keyword>
<keyword evidence="3" id="KW-1185">Reference proteome</keyword>
<feature type="transmembrane region" description="Helical" evidence="1">
    <location>
        <begin position="43"/>
        <end position="62"/>
    </location>
</feature>
<evidence type="ECO:0000313" key="2">
    <source>
        <dbReference type="EMBL" id="MBU3059983.1"/>
    </source>
</evidence>
<dbReference type="Proteomes" id="UP000733379">
    <property type="component" value="Unassembled WGS sequence"/>
</dbReference>
<gene>
    <name evidence="2" type="ORF">KO481_00345</name>
</gene>
<feature type="transmembrane region" description="Helical" evidence="1">
    <location>
        <begin position="20"/>
        <end position="37"/>
    </location>
</feature>
<dbReference type="RefSeq" id="WP_215914917.1">
    <property type="nucleotide sequence ID" value="NZ_JAHKNI010000001.1"/>
</dbReference>
<evidence type="ECO:0000313" key="3">
    <source>
        <dbReference type="Proteomes" id="UP000733379"/>
    </source>
</evidence>
<name>A0ABS6ASH8_9NOCA</name>